<protein>
    <submittedName>
        <fullName evidence="3">Uncharacterized protein</fullName>
    </submittedName>
</protein>
<proteinExistence type="predicted"/>
<keyword evidence="2" id="KW-0812">Transmembrane</keyword>
<evidence type="ECO:0000313" key="3">
    <source>
        <dbReference type="EMBL" id="BBD80484.1"/>
    </source>
</evidence>
<dbReference type="Pfam" id="PF20228">
    <property type="entry name" value="DUF6587"/>
    <property type="match status" value="1"/>
</dbReference>
<keyword evidence="2" id="KW-1133">Transmembrane helix</keyword>
<evidence type="ECO:0000256" key="2">
    <source>
        <dbReference type="SAM" id="Phobius"/>
    </source>
</evidence>
<dbReference type="InterPro" id="IPR046494">
    <property type="entry name" value="DUF6587"/>
</dbReference>
<accession>A0A2Z6E725</accession>
<dbReference type="RefSeq" id="WP_126538506.1">
    <property type="nucleotide sequence ID" value="NZ_AP018560.1"/>
</dbReference>
<dbReference type="EMBL" id="AP018560">
    <property type="protein sequence ID" value="BBD80484.1"/>
    <property type="molecule type" value="Genomic_DNA"/>
</dbReference>
<reference evidence="4" key="1">
    <citation type="submission" date="2018-04" db="EMBL/GenBank/DDBJ databases">
        <authorList>
            <person name="Watanabe M."/>
            <person name="Kojima H."/>
        </authorList>
    </citation>
    <scope>NUCLEOTIDE SEQUENCE [LARGE SCALE GENOMIC DNA]</scope>
    <source>
        <strain evidence="4">Dysh456</strain>
    </source>
</reference>
<keyword evidence="2" id="KW-0472">Membrane</keyword>
<evidence type="ECO:0000256" key="1">
    <source>
        <dbReference type="SAM" id="MobiDB-lite"/>
    </source>
</evidence>
<reference evidence="4" key="2">
    <citation type="submission" date="2018-06" db="EMBL/GenBank/DDBJ databases">
        <title>Genome sequence of Rhodanobacteraceae bacterium strain Dysh456.</title>
        <authorList>
            <person name="Fukui M."/>
        </authorList>
    </citation>
    <scope>NUCLEOTIDE SEQUENCE [LARGE SCALE GENOMIC DNA]</scope>
    <source>
        <strain evidence="4">Dysh456</strain>
    </source>
</reference>
<name>A0A2Z6E725_9GAMM</name>
<keyword evidence="4" id="KW-1185">Reference proteome</keyword>
<evidence type="ECO:0000313" key="4">
    <source>
        <dbReference type="Proteomes" id="UP000270530"/>
    </source>
</evidence>
<dbReference type="Proteomes" id="UP000270530">
    <property type="component" value="Chromosome"/>
</dbReference>
<dbReference type="OrthoDB" id="8687688at2"/>
<dbReference type="AlphaFoldDB" id="A0A2Z6E725"/>
<feature type="transmembrane region" description="Helical" evidence="2">
    <location>
        <begin position="6"/>
        <end position="24"/>
    </location>
</feature>
<organism evidence="3 4">
    <name type="scientific">Aerosticca soli</name>
    <dbReference type="NCBI Taxonomy" id="2010829"/>
    <lineage>
        <taxon>Bacteria</taxon>
        <taxon>Pseudomonadati</taxon>
        <taxon>Pseudomonadota</taxon>
        <taxon>Gammaproteobacteria</taxon>
        <taxon>Lysobacterales</taxon>
        <taxon>Rhodanobacteraceae</taxon>
        <taxon>Aerosticca</taxon>
    </lineage>
</organism>
<gene>
    <name evidence="3" type="ORF">ALSL_1837</name>
</gene>
<feature type="region of interest" description="Disordered" evidence="1">
    <location>
        <begin position="82"/>
        <end position="101"/>
    </location>
</feature>
<dbReference type="KEGG" id="rbd:ALSL_1837"/>
<sequence>MSAGLFAQYVVIGLIVLTSAWIALRKLAPRPTSRWLAAVALRLEQPRHSRFAHALGRWLQPRQTTGDCSDGCGTCNACGPKPPAAQRSADTLPLTFRPRGK</sequence>